<keyword evidence="3" id="KW-1185">Reference proteome</keyword>
<evidence type="ECO:0000256" key="1">
    <source>
        <dbReference type="SAM" id="MobiDB-lite"/>
    </source>
</evidence>
<organism evidence="2 3">
    <name type="scientific">Labeo rohita</name>
    <name type="common">Indian major carp</name>
    <name type="synonym">Cyprinus rohita</name>
    <dbReference type="NCBI Taxonomy" id="84645"/>
    <lineage>
        <taxon>Eukaryota</taxon>
        <taxon>Metazoa</taxon>
        <taxon>Chordata</taxon>
        <taxon>Craniata</taxon>
        <taxon>Vertebrata</taxon>
        <taxon>Euteleostomi</taxon>
        <taxon>Actinopterygii</taxon>
        <taxon>Neopterygii</taxon>
        <taxon>Teleostei</taxon>
        <taxon>Ostariophysi</taxon>
        <taxon>Cypriniformes</taxon>
        <taxon>Cyprinidae</taxon>
        <taxon>Labeoninae</taxon>
        <taxon>Labeonini</taxon>
        <taxon>Labeo</taxon>
    </lineage>
</organism>
<evidence type="ECO:0000313" key="2">
    <source>
        <dbReference type="EMBL" id="RXN33280.1"/>
    </source>
</evidence>
<feature type="region of interest" description="Disordered" evidence="1">
    <location>
        <begin position="56"/>
        <end position="80"/>
    </location>
</feature>
<reference evidence="2 3" key="1">
    <citation type="submission" date="2018-03" db="EMBL/GenBank/DDBJ databases">
        <title>Draft genome sequence of Rohu Carp (Labeo rohita).</title>
        <authorList>
            <person name="Das P."/>
            <person name="Kushwaha B."/>
            <person name="Joshi C.G."/>
            <person name="Kumar D."/>
            <person name="Nagpure N.S."/>
            <person name="Sahoo L."/>
            <person name="Das S.P."/>
            <person name="Bit A."/>
            <person name="Patnaik S."/>
            <person name="Meher P.K."/>
            <person name="Jayasankar P."/>
            <person name="Koringa P.G."/>
            <person name="Patel N.V."/>
            <person name="Hinsu A.T."/>
            <person name="Kumar R."/>
            <person name="Pandey M."/>
            <person name="Agarwal S."/>
            <person name="Srivastava S."/>
            <person name="Singh M."/>
            <person name="Iquebal M.A."/>
            <person name="Jaiswal S."/>
            <person name="Angadi U.B."/>
            <person name="Kumar N."/>
            <person name="Raza M."/>
            <person name="Shah T.M."/>
            <person name="Rai A."/>
            <person name="Jena J.K."/>
        </authorList>
    </citation>
    <scope>NUCLEOTIDE SEQUENCE [LARGE SCALE GENOMIC DNA]</scope>
    <source>
        <strain evidence="2">DASCIFA01</strain>
        <tissue evidence="2">Testis</tissue>
    </source>
</reference>
<feature type="compositionally biased region" description="Basic and acidic residues" evidence="1">
    <location>
        <begin position="56"/>
        <end position="71"/>
    </location>
</feature>
<gene>
    <name evidence="2" type="ORF">ROHU_004330</name>
</gene>
<protein>
    <submittedName>
        <fullName evidence="2">Uncharacterized protein</fullName>
    </submittedName>
</protein>
<dbReference type="Proteomes" id="UP000290572">
    <property type="component" value="Unassembled WGS sequence"/>
</dbReference>
<evidence type="ECO:0000313" key="3">
    <source>
        <dbReference type="Proteomes" id="UP000290572"/>
    </source>
</evidence>
<proteinExistence type="predicted"/>
<sequence length="112" mass="12980">MIKSNLSLILMYLRQLKMRNMKNKQENSRTIHTHSMKVRWGSMEILRPHFFHDQAVESHSDESQKVQDEKTPGPQTPECDSGSFTILDIFSQLSDMLRVLHDCTFGAALVFL</sequence>
<comment type="caution">
    <text evidence="2">The sequence shown here is derived from an EMBL/GenBank/DDBJ whole genome shotgun (WGS) entry which is preliminary data.</text>
</comment>
<dbReference type="EMBL" id="QBIY01011275">
    <property type="protein sequence ID" value="RXN33280.1"/>
    <property type="molecule type" value="Genomic_DNA"/>
</dbReference>
<dbReference type="AlphaFoldDB" id="A0A498NMP9"/>
<accession>A0A498NMP9</accession>
<name>A0A498NMP9_LABRO</name>